<proteinExistence type="predicted"/>
<dbReference type="KEGG" id="pacr:FXN63_21365"/>
<organism evidence="1 2">
    <name type="scientific">Pigmentiphaga aceris</name>
    <dbReference type="NCBI Taxonomy" id="1940612"/>
    <lineage>
        <taxon>Bacteria</taxon>
        <taxon>Pseudomonadati</taxon>
        <taxon>Pseudomonadota</taxon>
        <taxon>Betaproteobacteria</taxon>
        <taxon>Burkholderiales</taxon>
        <taxon>Alcaligenaceae</taxon>
        <taxon>Pigmentiphaga</taxon>
    </lineage>
</organism>
<sequence length="153" mass="16677">MSLIDLIHPETVAALHQDVFRVFTRSFCVNVYHVYRCTDFLGIWTGLRAAFLSGSRFFFMVRSSTFLSAPLSNGRPALAPGVRVSIWRQEPVVSKQPGILAKNPVFFSVAGSPSASPASPFVVTSRRVSPAWRNAAGSAGHLADRSGFFTAFP</sequence>
<evidence type="ECO:0000313" key="2">
    <source>
        <dbReference type="Proteomes" id="UP000325161"/>
    </source>
</evidence>
<protein>
    <submittedName>
        <fullName evidence="1">Uncharacterized protein</fullName>
    </submittedName>
</protein>
<dbReference type="Proteomes" id="UP000325161">
    <property type="component" value="Chromosome"/>
</dbReference>
<reference evidence="1 2" key="1">
    <citation type="submission" date="2019-08" db="EMBL/GenBank/DDBJ databases">
        <title>Amphibian skin-associated Pigmentiphaga: genome sequence and occurrence across geography and hosts.</title>
        <authorList>
            <person name="Bletz M.C."/>
            <person name="Bunk B."/>
            <person name="Sproeer C."/>
            <person name="Biwer P."/>
            <person name="Reiter S."/>
            <person name="Rabemananjara F.C.E."/>
            <person name="Schulz S."/>
            <person name="Overmann J."/>
            <person name="Vences M."/>
        </authorList>
    </citation>
    <scope>NUCLEOTIDE SEQUENCE [LARGE SCALE GENOMIC DNA]</scope>
    <source>
        <strain evidence="1 2">Mada1488</strain>
    </source>
</reference>
<gene>
    <name evidence="1" type="ORF">FXN63_21365</name>
</gene>
<keyword evidence="2" id="KW-1185">Reference proteome</keyword>
<evidence type="ECO:0000313" key="1">
    <source>
        <dbReference type="EMBL" id="QEI08106.1"/>
    </source>
</evidence>
<accession>A0A5C0B2G0</accession>
<dbReference type="EMBL" id="CP043046">
    <property type="protein sequence ID" value="QEI08106.1"/>
    <property type="molecule type" value="Genomic_DNA"/>
</dbReference>
<name>A0A5C0B2G0_9BURK</name>
<dbReference type="RefSeq" id="WP_148817353.1">
    <property type="nucleotide sequence ID" value="NZ_CP043046.1"/>
</dbReference>
<dbReference type="AlphaFoldDB" id="A0A5C0B2G0"/>